<evidence type="ECO:0000313" key="3">
    <source>
        <dbReference type="EMBL" id="SEH17716.1"/>
    </source>
</evidence>
<reference evidence="4" key="1">
    <citation type="submission" date="2016-10" db="EMBL/GenBank/DDBJ databases">
        <authorList>
            <person name="Varghese N."/>
            <person name="Submissions S."/>
        </authorList>
    </citation>
    <scope>NUCLEOTIDE SEQUENCE [LARGE SCALE GENOMIC DNA]</scope>
    <source>
        <strain evidence="4">CGMCC 1.8981</strain>
    </source>
</reference>
<dbReference type="AlphaFoldDB" id="A0A1H6G3P4"/>
<feature type="transmembrane region" description="Helical" evidence="1">
    <location>
        <begin position="12"/>
        <end position="35"/>
    </location>
</feature>
<dbReference type="InterPro" id="IPR058464">
    <property type="entry name" value="DUF8151"/>
</dbReference>
<dbReference type="EMBL" id="FNWL01000004">
    <property type="protein sequence ID" value="SEH17716.1"/>
    <property type="molecule type" value="Genomic_DNA"/>
</dbReference>
<protein>
    <recommendedName>
        <fullName evidence="2">DUF8151 domain-containing protein</fullName>
    </recommendedName>
</protein>
<evidence type="ECO:0000256" key="1">
    <source>
        <dbReference type="SAM" id="Phobius"/>
    </source>
</evidence>
<sequence>MASSNPELLAELIVLLLYALVATALTAAGVVVEYTSVQYLTAGEAAVGVWLAAIGAVMLYAGVYGIGYQKVLPELLARR</sequence>
<feature type="transmembrane region" description="Helical" evidence="1">
    <location>
        <begin position="47"/>
        <end position="68"/>
    </location>
</feature>
<evidence type="ECO:0000313" key="4">
    <source>
        <dbReference type="Proteomes" id="UP000199112"/>
    </source>
</evidence>
<gene>
    <name evidence="3" type="ORF">SAMN04487967_3358</name>
</gene>
<accession>A0A1H6G3P4</accession>
<feature type="domain" description="DUF8151" evidence="2">
    <location>
        <begin position="1"/>
        <end position="77"/>
    </location>
</feature>
<dbReference type="RefSeq" id="WP_090508099.1">
    <property type="nucleotide sequence ID" value="NZ_FNWL01000004.1"/>
</dbReference>
<dbReference type="Pfam" id="PF26478">
    <property type="entry name" value="DUF8151"/>
    <property type="match status" value="1"/>
</dbReference>
<organism evidence="3 4">
    <name type="scientific">Natronorubrum sediminis</name>
    <dbReference type="NCBI Taxonomy" id="640943"/>
    <lineage>
        <taxon>Archaea</taxon>
        <taxon>Methanobacteriati</taxon>
        <taxon>Methanobacteriota</taxon>
        <taxon>Stenosarchaea group</taxon>
        <taxon>Halobacteria</taxon>
        <taxon>Halobacteriales</taxon>
        <taxon>Natrialbaceae</taxon>
        <taxon>Natronorubrum</taxon>
    </lineage>
</organism>
<dbReference type="OrthoDB" id="205411at2157"/>
<keyword evidence="4" id="KW-1185">Reference proteome</keyword>
<keyword evidence="1" id="KW-0812">Transmembrane</keyword>
<name>A0A1H6G3P4_9EURY</name>
<evidence type="ECO:0000259" key="2">
    <source>
        <dbReference type="Pfam" id="PF26478"/>
    </source>
</evidence>
<proteinExistence type="predicted"/>
<keyword evidence="1" id="KW-1133">Transmembrane helix</keyword>
<keyword evidence="1" id="KW-0472">Membrane</keyword>
<dbReference type="Proteomes" id="UP000199112">
    <property type="component" value="Unassembled WGS sequence"/>
</dbReference>